<dbReference type="AlphaFoldDB" id="A0A1C4FSI1"/>
<gene>
    <name evidence="1" type="ORF">GA0061070_104136</name>
</gene>
<proteinExistence type="predicted"/>
<dbReference type="Proteomes" id="UP000198515">
    <property type="component" value="Unassembled WGS sequence"/>
</dbReference>
<name>A0A1C4FSI1_9ENTR</name>
<protein>
    <submittedName>
        <fullName evidence="1">Uncharacterized protein</fullName>
    </submittedName>
</protein>
<evidence type="ECO:0000313" key="1">
    <source>
        <dbReference type="EMBL" id="SCC58573.1"/>
    </source>
</evidence>
<accession>A0A1C4FSI1</accession>
<reference evidence="2" key="1">
    <citation type="submission" date="2016-08" db="EMBL/GenBank/DDBJ databases">
        <authorList>
            <person name="Varghese N."/>
            <person name="Submissions Spin"/>
        </authorList>
    </citation>
    <scope>NUCLEOTIDE SEQUENCE [LARGE SCALE GENOMIC DNA]</scope>
    <source>
        <strain evidence="2">REICA_142</strain>
    </source>
</reference>
<evidence type="ECO:0000313" key="2">
    <source>
        <dbReference type="Proteomes" id="UP000198515"/>
    </source>
</evidence>
<dbReference type="EMBL" id="FMBC01000041">
    <property type="protein sequence ID" value="SCC58573.1"/>
    <property type="molecule type" value="Genomic_DNA"/>
</dbReference>
<keyword evidence="2" id="KW-1185">Reference proteome</keyword>
<organism evidence="1 2">
    <name type="scientific">Kosakonia oryziphila</name>
    <dbReference type="NCBI Taxonomy" id="1005667"/>
    <lineage>
        <taxon>Bacteria</taxon>
        <taxon>Pseudomonadati</taxon>
        <taxon>Pseudomonadota</taxon>
        <taxon>Gammaproteobacteria</taxon>
        <taxon>Enterobacterales</taxon>
        <taxon>Enterobacteriaceae</taxon>
        <taxon>Kosakonia</taxon>
    </lineage>
</organism>
<sequence length="43" mass="5112">MSGIQHVLQYFQHIPYKQVVLFTLLNLKVSTTVEKSKTRCLRY</sequence>